<dbReference type="SUPFAM" id="SSF52833">
    <property type="entry name" value="Thioredoxin-like"/>
    <property type="match status" value="1"/>
</dbReference>
<dbReference type="InterPro" id="IPR036249">
    <property type="entry name" value="Thioredoxin-like_sf"/>
</dbReference>
<accession>A0A200Q9V6</accession>
<dbReference type="EMBL" id="MVGT01002634">
    <property type="protein sequence ID" value="OVA07187.1"/>
    <property type="molecule type" value="Genomic_DNA"/>
</dbReference>
<name>A0A200Q9V6_MACCD</name>
<dbReference type="InterPro" id="IPR002109">
    <property type="entry name" value="Glutaredoxin"/>
</dbReference>
<dbReference type="Proteomes" id="UP000195402">
    <property type="component" value="Unassembled WGS sequence"/>
</dbReference>
<feature type="domain" description="Glutaredoxin" evidence="2">
    <location>
        <begin position="250"/>
        <end position="316"/>
    </location>
</feature>
<feature type="compositionally biased region" description="Polar residues" evidence="1">
    <location>
        <begin position="137"/>
        <end position="151"/>
    </location>
</feature>
<dbReference type="AlphaFoldDB" id="A0A200Q9V6"/>
<dbReference type="CDD" id="cd03031">
    <property type="entry name" value="GRX_GRX_like"/>
    <property type="match status" value="1"/>
</dbReference>
<sequence length="395" mass="45015">MKGVKGRFLKKLKSIKPLATLKQADRVLHFNVSDGWLSNSLQTDTDNCRGQDQMTHHCKSTVLESDIIDVSELMKDLEDEEMEFGEDVGNKENIGPLIKPNDTSMSTKANSENLILSDSRKSFNLEITPLSELDDQMPNSRTPPSSDSPNPNFRRGQPLSEIDVLSFRRPDLNSRTLFDPYLLAAFEQAVMDHMRAQEAERKARIERENLEREREKEKEEEEPPLKARRVDDNPLLEFEKKCPPGGSESVILYTTSLRGIRKTFEDCCSIRFLLGNFKFLYYERDVSMHLEFREELWSILGCRVVPPKLFIKGRYIGGADEVIGLHEQGKLLQLFQGIPKDQSNRPCDGCGGVRFILCFKCNGSRKVENDDGDEGLRIQCPQCNENGLIICPFCS</sequence>
<dbReference type="OMA" id="CPCEGCA"/>
<proteinExistence type="predicted"/>
<reference evidence="3 4" key="1">
    <citation type="journal article" date="2017" name="Mol. Plant">
        <title>The Genome of Medicinal Plant Macleaya cordata Provides New Insights into Benzylisoquinoline Alkaloids Metabolism.</title>
        <authorList>
            <person name="Liu X."/>
            <person name="Liu Y."/>
            <person name="Huang P."/>
            <person name="Ma Y."/>
            <person name="Qing Z."/>
            <person name="Tang Q."/>
            <person name="Cao H."/>
            <person name="Cheng P."/>
            <person name="Zheng Y."/>
            <person name="Yuan Z."/>
            <person name="Zhou Y."/>
            <person name="Liu J."/>
            <person name="Tang Z."/>
            <person name="Zhuo Y."/>
            <person name="Zhang Y."/>
            <person name="Yu L."/>
            <person name="Huang J."/>
            <person name="Yang P."/>
            <person name="Peng Q."/>
            <person name="Zhang J."/>
            <person name="Jiang W."/>
            <person name="Zhang Z."/>
            <person name="Lin K."/>
            <person name="Ro D.K."/>
            <person name="Chen X."/>
            <person name="Xiong X."/>
            <person name="Shang Y."/>
            <person name="Huang S."/>
            <person name="Zeng J."/>
        </authorList>
    </citation>
    <scope>NUCLEOTIDE SEQUENCE [LARGE SCALE GENOMIC DNA]</scope>
    <source>
        <strain evidence="4">cv. BLH2017</strain>
        <tissue evidence="3">Root</tissue>
    </source>
</reference>
<dbReference type="InParanoid" id="A0A200Q9V6"/>
<dbReference type="STRING" id="56857.A0A200Q9V6"/>
<dbReference type="Gene3D" id="3.40.30.10">
    <property type="entry name" value="Glutaredoxin"/>
    <property type="match status" value="1"/>
</dbReference>
<evidence type="ECO:0000313" key="3">
    <source>
        <dbReference type="EMBL" id="OVA07187.1"/>
    </source>
</evidence>
<feature type="region of interest" description="Disordered" evidence="1">
    <location>
        <begin position="129"/>
        <end position="157"/>
    </location>
</feature>
<dbReference type="Pfam" id="PF23733">
    <property type="entry name" value="GRXCR1-2_C"/>
    <property type="match status" value="1"/>
</dbReference>
<dbReference type="PROSITE" id="PS51354">
    <property type="entry name" value="GLUTAREDOXIN_2"/>
    <property type="match status" value="1"/>
</dbReference>
<feature type="region of interest" description="Disordered" evidence="1">
    <location>
        <begin position="206"/>
        <end position="226"/>
    </location>
</feature>
<organism evidence="3 4">
    <name type="scientific">Macleaya cordata</name>
    <name type="common">Five-seeded plume-poppy</name>
    <name type="synonym">Bocconia cordata</name>
    <dbReference type="NCBI Taxonomy" id="56857"/>
    <lineage>
        <taxon>Eukaryota</taxon>
        <taxon>Viridiplantae</taxon>
        <taxon>Streptophyta</taxon>
        <taxon>Embryophyta</taxon>
        <taxon>Tracheophyta</taxon>
        <taxon>Spermatophyta</taxon>
        <taxon>Magnoliopsida</taxon>
        <taxon>Ranunculales</taxon>
        <taxon>Papaveraceae</taxon>
        <taxon>Papaveroideae</taxon>
        <taxon>Macleaya</taxon>
    </lineage>
</organism>
<dbReference type="Pfam" id="PF00462">
    <property type="entry name" value="Glutaredoxin"/>
    <property type="match status" value="1"/>
</dbReference>
<evidence type="ECO:0000256" key="1">
    <source>
        <dbReference type="SAM" id="MobiDB-lite"/>
    </source>
</evidence>
<dbReference type="FunCoup" id="A0A200Q9V6">
    <property type="interactions" value="232"/>
</dbReference>
<dbReference type="PANTHER" id="PTHR45669">
    <property type="entry name" value="GLUTAREDOXIN DOMAIN-CONTAINING CYSTEINE-RICH PROTEIN CG12206-RELATED"/>
    <property type="match status" value="1"/>
</dbReference>
<feature type="region of interest" description="Disordered" evidence="1">
    <location>
        <begin position="88"/>
        <end position="108"/>
    </location>
</feature>
<protein>
    <submittedName>
        <fullName evidence="3">Glutaredoxin</fullName>
    </submittedName>
</protein>
<evidence type="ECO:0000313" key="4">
    <source>
        <dbReference type="Proteomes" id="UP000195402"/>
    </source>
</evidence>
<evidence type="ECO:0000259" key="2">
    <source>
        <dbReference type="Pfam" id="PF00462"/>
    </source>
</evidence>
<dbReference type="PANTHER" id="PTHR45669:SF28">
    <property type="entry name" value="GLUTAREDOXIN DOMAIN-CONTAINING PROTEIN"/>
    <property type="match status" value="1"/>
</dbReference>
<gene>
    <name evidence="3" type="ORF">BVC80_1289g109</name>
</gene>
<keyword evidence="4" id="KW-1185">Reference proteome</keyword>
<comment type="caution">
    <text evidence="3">The sequence shown here is derived from an EMBL/GenBank/DDBJ whole genome shotgun (WGS) entry which is preliminary data.</text>
</comment>
<dbReference type="OrthoDB" id="423313at2759"/>